<reference evidence="1 2" key="1">
    <citation type="submission" date="2018-04" db="EMBL/GenBank/DDBJ databases">
        <authorList>
            <person name="Huttner S."/>
            <person name="Dainat J."/>
        </authorList>
    </citation>
    <scope>NUCLEOTIDE SEQUENCE [LARGE SCALE GENOMIC DNA]</scope>
</reference>
<accession>A0A3S4AUT9</accession>
<proteinExistence type="predicted"/>
<dbReference type="EMBL" id="OUUZ01000018">
    <property type="protein sequence ID" value="SPQ26580.1"/>
    <property type="molecule type" value="Genomic_DNA"/>
</dbReference>
<evidence type="ECO:0000313" key="2">
    <source>
        <dbReference type="Proteomes" id="UP000289323"/>
    </source>
</evidence>
<organism evidence="1 2">
    <name type="scientific">Thermothielavioides terrestris</name>
    <dbReference type="NCBI Taxonomy" id="2587410"/>
    <lineage>
        <taxon>Eukaryota</taxon>
        <taxon>Fungi</taxon>
        <taxon>Dikarya</taxon>
        <taxon>Ascomycota</taxon>
        <taxon>Pezizomycotina</taxon>
        <taxon>Sordariomycetes</taxon>
        <taxon>Sordariomycetidae</taxon>
        <taxon>Sordariales</taxon>
        <taxon>Chaetomiaceae</taxon>
        <taxon>Thermothielavioides</taxon>
    </lineage>
</organism>
<gene>
    <name evidence="1" type="ORF">TT172_LOCUS8999</name>
</gene>
<dbReference type="AlphaFoldDB" id="A0A3S4AUT9"/>
<sequence>MAENSQITEFLTTLRALLAERNAKRELPPIRKIYKKEDFPTWRCNLIWILDQFGLAKYIKNDVLQPPLHEADDVKQWKEDRILVDAYIRSHIGNSKIERGLEAMGWNAEITDPKATFDFLTKYFEGASSDRFAILNEELVTIDRANFASMEAFQLRLCYLRDRLKSPGSPWADLKDGAYIWMALRAIRKSHTDLYARCVYKVEKGEMTWSNLMEEFHMVSASEEAQTALIHHTREP</sequence>
<name>A0A3S4AUT9_9PEZI</name>
<dbReference type="Proteomes" id="UP000289323">
    <property type="component" value="Unassembled WGS sequence"/>
</dbReference>
<evidence type="ECO:0000313" key="1">
    <source>
        <dbReference type="EMBL" id="SPQ26580.1"/>
    </source>
</evidence>
<protein>
    <submittedName>
        <fullName evidence="1">6a66a0f4-3534-4d6c-bdf8-85d17a1b8a3f</fullName>
    </submittedName>
</protein>